<dbReference type="CDD" id="cd00082">
    <property type="entry name" value="HisKA"/>
    <property type="match status" value="1"/>
</dbReference>
<dbReference type="SMART" id="SM00387">
    <property type="entry name" value="HATPase_c"/>
    <property type="match status" value="1"/>
</dbReference>
<proteinExistence type="predicted"/>
<evidence type="ECO:0000313" key="9">
    <source>
        <dbReference type="Proteomes" id="UP000245133"/>
    </source>
</evidence>
<dbReference type="InterPro" id="IPR003661">
    <property type="entry name" value="HisK_dim/P_dom"/>
</dbReference>
<dbReference type="InterPro" id="IPR036890">
    <property type="entry name" value="HATPase_C_sf"/>
</dbReference>
<evidence type="ECO:0000256" key="5">
    <source>
        <dbReference type="ARBA" id="ARBA00022777"/>
    </source>
</evidence>
<dbReference type="EC" id="2.7.13.3" evidence="2"/>
<dbReference type="InterPro" id="IPR004358">
    <property type="entry name" value="Sig_transdc_His_kin-like_C"/>
</dbReference>
<keyword evidence="9" id="KW-1185">Reference proteome</keyword>
<evidence type="ECO:0000256" key="1">
    <source>
        <dbReference type="ARBA" id="ARBA00000085"/>
    </source>
</evidence>
<dbReference type="InterPro" id="IPR005467">
    <property type="entry name" value="His_kinase_dom"/>
</dbReference>
<dbReference type="SMART" id="SM00388">
    <property type="entry name" value="HisKA"/>
    <property type="match status" value="1"/>
</dbReference>
<sequence length="275" mass="31222">MWNTNLKRFQQEKLIKKQKIDLEKSYSSLLETSETIKLANSTKDKFFSIIAHDLRSPFNSILGFADLIKTDLSEGRSENLSQYIEFIELSAKKTIQLLENLLLWASSQTGKLQFSPSTFDIAKVIQNVVQLVYGSAEKKDISIQIVNLHTLYVHLDEAMIQTILRNLVSNSIKYTKVKGQVKIEMQSDGQDLVLKISDNGIGIRPSIRESLFRIDRSISTEGTNGESGTGLGLILVKEFLHLHKAKWEIQSEVDKGTQFLLNFPQCVRDQVTEKD</sequence>
<accession>A0A2P2E4I2</accession>
<gene>
    <name evidence="8" type="ORF">LPTSP4_33100</name>
</gene>
<comment type="caution">
    <text evidence="8">The sequence shown here is derived from an EMBL/GenBank/DDBJ whole genome shotgun (WGS) entry which is preliminary data.</text>
</comment>
<dbReference type="InterPro" id="IPR003594">
    <property type="entry name" value="HATPase_dom"/>
</dbReference>
<dbReference type="Proteomes" id="UP000245133">
    <property type="component" value="Unassembled WGS sequence"/>
</dbReference>
<protein>
    <recommendedName>
        <fullName evidence="2">histidine kinase</fullName>
        <ecNumber evidence="2">2.7.13.3</ecNumber>
    </recommendedName>
</protein>
<reference evidence="8 9" key="1">
    <citation type="submission" date="2018-02" db="EMBL/GenBank/DDBJ databases">
        <title>Novel Leptospira species isolated from soil and water in Japan.</title>
        <authorList>
            <person name="Nakao R."/>
            <person name="Masuzawa T."/>
        </authorList>
    </citation>
    <scope>NUCLEOTIDE SEQUENCE [LARGE SCALE GENOMIC DNA]</scope>
    <source>
        <strain evidence="8 9">YH101</strain>
    </source>
</reference>
<keyword evidence="3" id="KW-0597">Phosphoprotein</keyword>
<dbReference type="AlphaFoldDB" id="A0A2P2E4I2"/>
<comment type="catalytic activity">
    <reaction evidence="1">
        <text>ATP + protein L-histidine = ADP + protein N-phospho-L-histidine.</text>
        <dbReference type="EC" id="2.7.13.3"/>
    </reaction>
</comment>
<dbReference type="InterPro" id="IPR050736">
    <property type="entry name" value="Sensor_HK_Regulatory"/>
</dbReference>
<feature type="domain" description="Histidine kinase" evidence="7">
    <location>
        <begin position="49"/>
        <end position="267"/>
    </location>
</feature>
<evidence type="ECO:0000256" key="3">
    <source>
        <dbReference type="ARBA" id="ARBA00022553"/>
    </source>
</evidence>
<dbReference type="EMBL" id="BFBB01000008">
    <property type="protein sequence ID" value="GBF51772.1"/>
    <property type="molecule type" value="Genomic_DNA"/>
</dbReference>
<evidence type="ECO:0000313" key="8">
    <source>
        <dbReference type="EMBL" id="GBF51772.1"/>
    </source>
</evidence>
<dbReference type="Pfam" id="PF00512">
    <property type="entry name" value="HisKA"/>
    <property type="match status" value="1"/>
</dbReference>
<name>A0A2P2E4I2_9LEPT</name>
<organism evidence="8 9">
    <name type="scientific">Leptospira ryugenii</name>
    <dbReference type="NCBI Taxonomy" id="1917863"/>
    <lineage>
        <taxon>Bacteria</taxon>
        <taxon>Pseudomonadati</taxon>
        <taxon>Spirochaetota</taxon>
        <taxon>Spirochaetia</taxon>
        <taxon>Leptospirales</taxon>
        <taxon>Leptospiraceae</taxon>
        <taxon>Leptospira</taxon>
    </lineage>
</organism>
<keyword evidence="5" id="KW-0418">Kinase</keyword>
<keyword evidence="4" id="KW-0808">Transferase</keyword>
<dbReference type="SUPFAM" id="SSF47384">
    <property type="entry name" value="Homodimeric domain of signal transducing histidine kinase"/>
    <property type="match status" value="1"/>
</dbReference>
<dbReference type="SUPFAM" id="SSF55874">
    <property type="entry name" value="ATPase domain of HSP90 chaperone/DNA topoisomerase II/histidine kinase"/>
    <property type="match status" value="1"/>
</dbReference>
<evidence type="ECO:0000259" key="7">
    <source>
        <dbReference type="PROSITE" id="PS50109"/>
    </source>
</evidence>
<dbReference type="PANTHER" id="PTHR43711">
    <property type="entry name" value="TWO-COMPONENT HISTIDINE KINASE"/>
    <property type="match status" value="1"/>
</dbReference>
<dbReference type="Gene3D" id="1.10.287.130">
    <property type="match status" value="1"/>
</dbReference>
<dbReference type="Gene3D" id="3.30.565.10">
    <property type="entry name" value="Histidine kinase-like ATPase, C-terminal domain"/>
    <property type="match status" value="1"/>
</dbReference>
<evidence type="ECO:0000256" key="4">
    <source>
        <dbReference type="ARBA" id="ARBA00022679"/>
    </source>
</evidence>
<evidence type="ECO:0000256" key="6">
    <source>
        <dbReference type="ARBA" id="ARBA00023012"/>
    </source>
</evidence>
<dbReference type="Pfam" id="PF02518">
    <property type="entry name" value="HATPase_c"/>
    <property type="match status" value="1"/>
</dbReference>
<evidence type="ECO:0000256" key="2">
    <source>
        <dbReference type="ARBA" id="ARBA00012438"/>
    </source>
</evidence>
<keyword evidence="6" id="KW-0902">Two-component regulatory system</keyword>
<dbReference type="GO" id="GO:0000155">
    <property type="term" value="F:phosphorelay sensor kinase activity"/>
    <property type="evidence" value="ECO:0007669"/>
    <property type="project" value="InterPro"/>
</dbReference>
<dbReference type="InterPro" id="IPR036097">
    <property type="entry name" value="HisK_dim/P_sf"/>
</dbReference>
<dbReference type="PROSITE" id="PS50109">
    <property type="entry name" value="HIS_KIN"/>
    <property type="match status" value="1"/>
</dbReference>
<dbReference type="PANTHER" id="PTHR43711:SF26">
    <property type="entry name" value="SENSOR HISTIDINE KINASE RCSC"/>
    <property type="match status" value="1"/>
</dbReference>
<dbReference type="PRINTS" id="PR00344">
    <property type="entry name" value="BCTRLSENSOR"/>
</dbReference>